<feature type="compositionally biased region" description="Polar residues" evidence="7">
    <location>
        <begin position="529"/>
        <end position="540"/>
    </location>
</feature>
<dbReference type="InterPro" id="IPR008851">
    <property type="entry name" value="TFIIF-alpha"/>
</dbReference>
<comment type="caution">
    <text evidence="8">The sequence shown here is derived from an EMBL/GenBank/DDBJ whole genome shotgun (WGS) entry which is preliminary data.</text>
</comment>
<proteinExistence type="inferred from homology"/>
<feature type="compositionally biased region" description="Polar residues" evidence="7">
    <location>
        <begin position="552"/>
        <end position="568"/>
    </location>
</feature>
<evidence type="ECO:0000256" key="4">
    <source>
        <dbReference type="ARBA" id="ARBA00023125"/>
    </source>
</evidence>
<dbReference type="Proteomes" id="UP001583177">
    <property type="component" value="Unassembled WGS sequence"/>
</dbReference>
<protein>
    <submittedName>
        <fullName evidence="8">Transcription factor IIF subunit tfg1</fullName>
    </submittedName>
</protein>
<gene>
    <name evidence="8" type="primary">TFG1</name>
    <name evidence="8" type="ORF">Daus18300_005332</name>
</gene>
<feature type="region of interest" description="Disordered" evidence="7">
    <location>
        <begin position="1"/>
        <end position="108"/>
    </location>
</feature>
<evidence type="ECO:0000256" key="2">
    <source>
        <dbReference type="ARBA" id="ARBA00005249"/>
    </source>
</evidence>
<evidence type="ECO:0000313" key="8">
    <source>
        <dbReference type="EMBL" id="KAL1869872.1"/>
    </source>
</evidence>
<feature type="compositionally biased region" description="Low complexity" evidence="7">
    <location>
        <begin position="613"/>
        <end position="633"/>
    </location>
</feature>
<evidence type="ECO:0000313" key="9">
    <source>
        <dbReference type="Proteomes" id="UP001583177"/>
    </source>
</evidence>
<comment type="similarity">
    <text evidence="2">Belongs to the TFIIF alpha subunit family.</text>
</comment>
<keyword evidence="4" id="KW-0238">DNA-binding</keyword>
<dbReference type="PANTHER" id="PTHR13011:SF0">
    <property type="entry name" value="GENERAL TRANSCRIPTION FACTOR IIF SUBUNIT 1"/>
    <property type="match status" value="1"/>
</dbReference>
<evidence type="ECO:0000256" key="3">
    <source>
        <dbReference type="ARBA" id="ARBA00023015"/>
    </source>
</evidence>
<feature type="compositionally biased region" description="Basic and acidic residues" evidence="7">
    <location>
        <begin position="393"/>
        <end position="403"/>
    </location>
</feature>
<feature type="region of interest" description="Disordered" evidence="7">
    <location>
        <begin position="347"/>
        <end position="415"/>
    </location>
</feature>
<feature type="compositionally biased region" description="Basic and acidic residues" evidence="7">
    <location>
        <begin position="78"/>
        <end position="87"/>
    </location>
</feature>
<feature type="region of interest" description="Disordered" evidence="7">
    <location>
        <begin position="428"/>
        <end position="641"/>
    </location>
</feature>
<keyword evidence="5" id="KW-0804">Transcription</keyword>
<comment type="subcellular location">
    <subcellularLocation>
        <location evidence="1">Nucleus</location>
    </subcellularLocation>
</comment>
<feature type="compositionally biased region" description="Polar residues" evidence="7">
    <location>
        <begin position="160"/>
        <end position="173"/>
    </location>
</feature>
<feature type="region of interest" description="Disordered" evidence="7">
    <location>
        <begin position="190"/>
        <end position="235"/>
    </location>
</feature>
<evidence type="ECO:0000256" key="5">
    <source>
        <dbReference type="ARBA" id="ARBA00023163"/>
    </source>
</evidence>
<dbReference type="InterPro" id="IPR011039">
    <property type="entry name" value="TFIIF_interaction"/>
</dbReference>
<keyword evidence="9" id="KW-1185">Reference proteome</keyword>
<name>A0ABR3X2D2_9PEZI</name>
<sequence length="717" mass="78837">MSAPPNGVPNPNGANPPPPSAPPLRRKKKTADPLVARKKPVPKPPPPKPKANAAGSKPNPSRSFHTQPNLLGVQAPKVDQKTQEEWKQRRRQNGGWWDPPPAAPDFKEYPVYITKKDIKEGLRSHIMRFAKARGGGVTDIMNDSEFARPVTLHRKDARSLNVTQATKEGSLSPTPVDPVEAERVEKAKIEKEAQRASDQAQIAPVAAKDPVSKKQPLKQEKTSTQTFYAKRSDAHKKETTIRYEESLPWVLEDADGKSTYVGSYTSALSESMAALQYENDKWRLVPLEKFYRFTHKPPFKTYSIEEAEKLMNKKVVQGRWAMRDGERDKLKEEMAATRNTLTGRAKVKTESNTFRSVARSEKQEHDDLDMSGDEFQDDDENPNMEPDNDEDVKESRERVRREQLGANNFGTADEQALEAELRRELMEEEARRVHGKGIEKNLIKIDKNMLYKQDREDSDNLLSSSEDDSDEEKEVKQEEGEQAATDVATGSASDPRGGSASKGTGTSSGKPKALLDSKKGKSLKRPGSPNLSEMESSGNESSRKRAKKLATGSVQGSRSSTPLPNSQRAKLASGAMSDGEATGGEMSDAGRAKKKGHKVTVVSGTHGKGTPTGSRAGSPAPAAGVPSGSQSPSRRVFDFSQPQGPITVSEVASAIQAQQPAGVPIAKLLIQFGNRIGEEENQTPRSVWVQHVKQVATWNQKERLLRLTPRGRTFLPS</sequence>
<keyword evidence="3" id="KW-0805">Transcription regulation</keyword>
<dbReference type="PANTHER" id="PTHR13011">
    <property type="entry name" value="TFIIF-ALPHA"/>
    <property type="match status" value="1"/>
</dbReference>
<evidence type="ECO:0000256" key="1">
    <source>
        <dbReference type="ARBA" id="ARBA00004123"/>
    </source>
</evidence>
<feature type="compositionally biased region" description="Low complexity" evidence="7">
    <location>
        <begin position="497"/>
        <end position="510"/>
    </location>
</feature>
<organism evidence="8 9">
    <name type="scientific">Diaporthe australafricana</name>
    <dbReference type="NCBI Taxonomy" id="127596"/>
    <lineage>
        <taxon>Eukaryota</taxon>
        <taxon>Fungi</taxon>
        <taxon>Dikarya</taxon>
        <taxon>Ascomycota</taxon>
        <taxon>Pezizomycotina</taxon>
        <taxon>Sordariomycetes</taxon>
        <taxon>Sordariomycetidae</taxon>
        <taxon>Diaporthales</taxon>
        <taxon>Diaporthaceae</taxon>
        <taxon>Diaporthe</taxon>
    </lineage>
</organism>
<dbReference type="EMBL" id="JAWRVE010000039">
    <property type="protein sequence ID" value="KAL1869872.1"/>
    <property type="molecule type" value="Genomic_DNA"/>
</dbReference>
<feature type="compositionally biased region" description="Low complexity" evidence="7">
    <location>
        <begin position="1"/>
        <end position="13"/>
    </location>
</feature>
<keyword evidence="6" id="KW-0539">Nucleus</keyword>
<dbReference type="SUPFAM" id="SSF50916">
    <property type="entry name" value="Rap30/74 interaction domains"/>
    <property type="match status" value="1"/>
</dbReference>
<feature type="compositionally biased region" description="Low complexity" evidence="7">
    <location>
        <begin position="50"/>
        <end position="60"/>
    </location>
</feature>
<feature type="region of interest" description="Disordered" evidence="7">
    <location>
        <begin position="157"/>
        <end position="177"/>
    </location>
</feature>
<evidence type="ECO:0000256" key="7">
    <source>
        <dbReference type="SAM" id="MobiDB-lite"/>
    </source>
</evidence>
<feature type="compositionally biased region" description="Acidic residues" evidence="7">
    <location>
        <begin position="366"/>
        <end position="392"/>
    </location>
</feature>
<feature type="compositionally biased region" description="Basic and acidic residues" evidence="7">
    <location>
        <begin position="428"/>
        <end position="455"/>
    </location>
</feature>
<reference evidence="8 9" key="1">
    <citation type="journal article" date="2024" name="IMA Fungus">
        <title>IMA Genome - F19 : A genome assembly and annotation guide to empower mycologists, including annotated draft genome sequences of Ceratocystis pirilliformis, Diaporthe australafricana, Fusarium ophioides, Paecilomyces lecythidis, and Sporothrix stenoceras.</title>
        <authorList>
            <person name="Aylward J."/>
            <person name="Wilson A.M."/>
            <person name="Visagie C.M."/>
            <person name="Spraker J."/>
            <person name="Barnes I."/>
            <person name="Buitendag C."/>
            <person name="Ceriani C."/>
            <person name="Del Mar Angel L."/>
            <person name="du Plessis D."/>
            <person name="Fuchs T."/>
            <person name="Gasser K."/>
            <person name="Kramer D."/>
            <person name="Li W."/>
            <person name="Munsamy K."/>
            <person name="Piso A."/>
            <person name="Price J.L."/>
            <person name="Sonnekus B."/>
            <person name="Thomas C."/>
            <person name="van der Nest A."/>
            <person name="van Dijk A."/>
            <person name="van Heerden A."/>
            <person name="van Vuuren N."/>
            <person name="Yilmaz N."/>
            <person name="Duong T.A."/>
            <person name="van der Merwe N.A."/>
            <person name="Wingfield M.J."/>
            <person name="Wingfield B.D."/>
        </authorList>
    </citation>
    <scope>NUCLEOTIDE SEQUENCE [LARGE SCALE GENOMIC DNA]</scope>
    <source>
        <strain evidence="8 9">CMW 18300</strain>
    </source>
</reference>
<accession>A0ABR3X2D2</accession>
<evidence type="ECO:0000256" key="6">
    <source>
        <dbReference type="ARBA" id="ARBA00023242"/>
    </source>
</evidence>